<evidence type="ECO:0000313" key="2">
    <source>
        <dbReference type="Proteomes" id="UP001165080"/>
    </source>
</evidence>
<protein>
    <submittedName>
        <fullName evidence="1">Uncharacterized protein</fullName>
    </submittedName>
</protein>
<proteinExistence type="predicted"/>
<name>A0A9W6EZ10_9CHLO</name>
<gene>
    <name evidence="1" type="primary">PLESTBF000185</name>
    <name evidence="1" type="ORF">PLESTB_000343600</name>
</gene>
<dbReference type="Proteomes" id="UP001165080">
    <property type="component" value="Unassembled WGS sequence"/>
</dbReference>
<sequence>MHENIFANWEASPPGYTEVRDAERNAGAQELFGKSFSELDMEQRIAVGYHLGGLHRDYRRSWIRTTRQSRSQSPAKAPPQSA</sequence>
<accession>A0A9W6EZ10</accession>
<reference evidence="1 2" key="1">
    <citation type="journal article" date="2023" name="Commun. Biol.">
        <title>Reorganization of the ancestral sex-determining regions during the evolution of trioecy in Pleodorina starrii.</title>
        <authorList>
            <person name="Takahashi K."/>
            <person name="Suzuki S."/>
            <person name="Kawai-Toyooka H."/>
            <person name="Yamamoto K."/>
            <person name="Hamaji T."/>
            <person name="Ootsuki R."/>
            <person name="Yamaguchi H."/>
            <person name="Kawachi M."/>
            <person name="Higashiyama T."/>
            <person name="Nozaki H."/>
        </authorList>
    </citation>
    <scope>NUCLEOTIDE SEQUENCE [LARGE SCALE GENOMIC DNA]</scope>
    <source>
        <strain evidence="1 2">NIES-4479</strain>
    </source>
</reference>
<comment type="caution">
    <text evidence="1">The sequence shown here is derived from an EMBL/GenBank/DDBJ whole genome shotgun (WGS) entry which is preliminary data.</text>
</comment>
<organism evidence="1 2">
    <name type="scientific">Pleodorina starrii</name>
    <dbReference type="NCBI Taxonomy" id="330485"/>
    <lineage>
        <taxon>Eukaryota</taxon>
        <taxon>Viridiplantae</taxon>
        <taxon>Chlorophyta</taxon>
        <taxon>core chlorophytes</taxon>
        <taxon>Chlorophyceae</taxon>
        <taxon>CS clade</taxon>
        <taxon>Chlamydomonadales</taxon>
        <taxon>Volvocaceae</taxon>
        <taxon>Pleodorina</taxon>
    </lineage>
</organism>
<evidence type="ECO:0000313" key="1">
    <source>
        <dbReference type="EMBL" id="GLC50114.1"/>
    </source>
</evidence>
<keyword evidence="2" id="KW-1185">Reference proteome</keyword>
<dbReference type="AlphaFoldDB" id="A0A9W6EZ10"/>
<dbReference type="EMBL" id="BRXU01000003">
    <property type="protein sequence ID" value="GLC50114.1"/>
    <property type="molecule type" value="Genomic_DNA"/>
</dbReference>